<reference evidence="1 2" key="1">
    <citation type="submission" date="2020-08" db="EMBL/GenBank/DDBJ databases">
        <title>A Genomic Blueprint of the Chicken Gut Microbiome.</title>
        <authorList>
            <person name="Gilroy R."/>
            <person name="Ravi A."/>
            <person name="Getino M."/>
            <person name="Pursley I."/>
            <person name="Horton D.L."/>
            <person name="Alikhan N.-F."/>
            <person name="Baker D."/>
            <person name="Gharbi K."/>
            <person name="Hall N."/>
            <person name="Watson M."/>
            <person name="Adriaenssens E.M."/>
            <person name="Foster-Nyarko E."/>
            <person name="Jarju S."/>
            <person name="Secka A."/>
            <person name="Antonio M."/>
            <person name="Oren A."/>
            <person name="Chaudhuri R."/>
            <person name="La Ragione R.M."/>
            <person name="Hildebrand F."/>
            <person name="Pallen M.J."/>
        </authorList>
    </citation>
    <scope>NUCLEOTIDE SEQUENCE [LARGE SCALE GENOMIC DNA]</scope>
    <source>
        <strain evidence="1 2">Sa3CVN1</strain>
    </source>
</reference>
<dbReference type="Gene3D" id="3.40.50.1000">
    <property type="entry name" value="HAD superfamily/HAD-like"/>
    <property type="match status" value="1"/>
</dbReference>
<dbReference type="PANTHER" id="PTHR10000">
    <property type="entry name" value="PHOSPHOSERINE PHOSPHATASE"/>
    <property type="match status" value="1"/>
</dbReference>
<dbReference type="NCBIfam" id="TIGR01484">
    <property type="entry name" value="HAD-SF-IIB"/>
    <property type="match status" value="1"/>
</dbReference>
<dbReference type="NCBIfam" id="TIGR00099">
    <property type="entry name" value="Cof-subfamily"/>
    <property type="match status" value="1"/>
</dbReference>
<dbReference type="InterPro" id="IPR000150">
    <property type="entry name" value="Cof"/>
</dbReference>
<organism evidence="1 2">
    <name type="scientific">Clostridium cibarium</name>
    <dbReference type="NCBI Taxonomy" id="2762247"/>
    <lineage>
        <taxon>Bacteria</taxon>
        <taxon>Bacillati</taxon>
        <taxon>Bacillota</taxon>
        <taxon>Clostridia</taxon>
        <taxon>Eubacteriales</taxon>
        <taxon>Clostridiaceae</taxon>
        <taxon>Clostridium</taxon>
    </lineage>
</organism>
<dbReference type="Proteomes" id="UP000627781">
    <property type="component" value="Unassembled WGS sequence"/>
</dbReference>
<name>A0ABR8PY16_9CLOT</name>
<proteinExistence type="predicted"/>
<dbReference type="PANTHER" id="PTHR10000:SF8">
    <property type="entry name" value="HAD SUPERFAMILY HYDROLASE-LIKE, TYPE 3"/>
    <property type="match status" value="1"/>
</dbReference>
<keyword evidence="2" id="KW-1185">Reference proteome</keyword>
<accession>A0ABR8PY16</accession>
<evidence type="ECO:0000313" key="2">
    <source>
        <dbReference type="Proteomes" id="UP000627781"/>
    </source>
</evidence>
<gene>
    <name evidence="1" type="ORF">H9661_16995</name>
</gene>
<dbReference type="SUPFAM" id="SSF56784">
    <property type="entry name" value="HAD-like"/>
    <property type="match status" value="1"/>
</dbReference>
<keyword evidence="1" id="KW-0378">Hydrolase</keyword>
<dbReference type="Gene3D" id="3.30.1240.10">
    <property type="match status" value="1"/>
</dbReference>
<evidence type="ECO:0000313" key="1">
    <source>
        <dbReference type="EMBL" id="MBD7913052.1"/>
    </source>
</evidence>
<dbReference type="InterPro" id="IPR036412">
    <property type="entry name" value="HAD-like_sf"/>
</dbReference>
<protein>
    <submittedName>
        <fullName evidence="1">Cof-type HAD-IIB family hydrolase</fullName>
    </submittedName>
</protein>
<sequence>MDFGKIEVIIFDIDGTLVHKKDSISARLIKQINILKKSGYKVGIATGRSIAESGSIIDQIKPNFPCIFADGQLAYDIEKKEVLFKKSLPLDKIELIKVYLNDDYHVIQEDENYIYAENRLAEIRFSMAFGVNRKFISNTKAEDSILPIRMYITAKQHKKFISSDIEEKIIMMSEKWIKVYRAGENWIILSLSQKDKVDALNAICKKLKLKTSNILAFGDGCNDINLFKSVGISIAMQGANQTVKRYVDLVTNDDTTNSISKILDNLQLYY</sequence>
<dbReference type="InterPro" id="IPR023214">
    <property type="entry name" value="HAD_sf"/>
</dbReference>
<dbReference type="InterPro" id="IPR006379">
    <property type="entry name" value="HAD-SF_hydro_IIB"/>
</dbReference>
<dbReference type="EMBL" id="JACSRA010000034">
    <property type="protein sequence ID" value="MBD7913052.1"/>
    <property type="molecule type" value="Genomic_DNA"/>
</dbReference>
<comment type="caution">
    <text evidence="1">The sequence shown here is derived from an EMBL/GenBank/DDBJ whole genome shotgun (WGS) entry which is preliminary data.</text>
</comment>
<dbReference type="Pfam" id="PF08282">
    <property type="entry name" value="Hydrolase_3"/>
    <property type="match status" value="1"/>
</dbReference>
<dbReference type="RefSeq" id="WP_191769955.1">
    <property type="nucleotide sequence ID" value="NZ_JACSRA010000034.1"/>
</dbReference>
<dbReference type="PROSITE" id="PS01229">
    <property type="entry name" value="COF_2"/>
    <property type="match status" value="1"/>
</dbReference>
<dbReference type="GO" id="GO:0016787">
    <property type="term" value="F:hydrolase activity"/>
    <property type="evidence" value="ECO:0007669"/>
    <property type="project" value="UniProtKB-KW"/>
</dbReference>